<dbReference type="EMBL" id="CAKOGP040001557">
    <property type="protein sequence ID" value="CAJ1945864.1"/>
    <property type="molecule type" value="Genomic_DNA"/>
</dbReference>
<evidence type="ECO:0000313" key="2">
    <source>
        <dbReference type="Proteomes" id="UP001295423"/>
    </source>
</evidence>
<sequence length="73" mass="8315">MSWIDSCQYDVSTSYSNFILATSADRPIGFSEVAVFKRNLFSKWTRWCKLLCEPASPSIIPAFIRLQSPGYES</sequence>
<reference evidence="1" key="1">
    <citation type="submission" date="2023-08" db="EMBL/GenBank/DDBJ databases">
        <authorList>
            <person name="Audoor S."/>
            <person name="Bilcke G."/>
        </authorList>
    </citation>
    <scope>NUCLEOTIDE SEQUENCE</scope>
</reference>
<gene>
    <name evidence="1" type="ORF">CYCCA115_LOCUS10007</name>
</gene>
<accession>A0AAD2CVQ2</accession>
<evidence type="ECO:0000313" key="1">
    <source>
        <dbReference type="EMBL" id="CAJ1945864.1"/>
    </source>
</evidence>
<organism evidence="1 2">
    <name type="scientific">Cylindrotheca closterium</name>
    <dbReference type="NCBI Taxonomy" id="2856"/>
    <lineage>
        <taxon>Eukaryota</taxon>
        <taxon>Sar</taxon>
        <taxon>Stramenopiles</taxon>
        <taxon>Ochrophyta</taxon>
        <taxon>Bacillariophyta</taxon>
        <taxon>Bacillariophyceae</taxon>
        <taxon>Bacillariophycidae</taxon>
        <taxon>Bacillariales</taxon>
        <taxon>Bacillariaceae</taxon>
        <taxon>Cylindrotheca</taxon>
    </lineage>
</organism>
<protein>
    <submittedName>
        <fullName evidence="1">Uncharacterized protein</fullName>
    </submittedName>
</protein>
<proteinExistence type="predicted"/>
<comment type="caution">
    <text evidence="1">The sequence shown here is derived from an EMBL/GenBank/DDBJ whole genome shotgun (WGS) entry which is preliminary data.</text>
</comment>
<dbReference type="AlphaFoldDB" id="A0AAD2CVQ2"/>
<keyword evidence="2" id="KW-1185">Reference proteome</keyword>
<name>A0AAD2CVQ2_9STRA</name>
<dbReference type="Proteomes" id="UP001295423">
    <property type="component" value="Unassembled WGS sequence"/>
</dbReference>